<reference evidence="1" key="1">
    <citation type="submission" date="2023-06" db="EMBL/GenBank/DDBJ databases">
        <title>Genome-scale phylogeny and comparative genomics of the fungal order Sordariales.</title>
        <authorList>
            <consortium name="Lawrence Berkeley National Laboratory"/>
            <person name="Hensen N."/>
            <person name="Bonometti L."/>
            <person name="Westerberg I."/>
            <person name="Brannstrom I.O."/>
            <person name="Guillou S."/>
            <person name="Cros-Aarteil S."/>
            <person name="Calhoun S."/>
            <person name="Haridas S."/>
            <person name="Kuo A."/>
            <person name="Mondo S."/>
            <person name="Pangilinan J."/>
            <person name="Riley R."/>
            <person name="LaButti K."/>
            <person name="Andreopoulos B."/>
            <person name="Lipzen A."/>
            <person name="Chen C."/>
            <person name="Yanf M."/>
            <person name="Daum C."/>
            <person name="Ng V."/>
            <person name="Clum A."/>
            <person name="Steindorff A."/>
            <person name="Ohm R."/>
            <person name="Martin F."/>
            <person name="Silar P."/>
            <person name="Natvig D."/>
            <person name="Lalanne C."/>
            <person name="Gautier V."/>
            <person name="Ament-velasquez S.L."/>
            <person name="Kruys A."/>
            <person name="Hutchinson M.I."/>
            <person name="Powell A.J."/>
            <person name="Barry K."/>
            <person name="Miller A.N."/>
            <person name="Grigoriev I.V."/>
            <person name="Debuchy R."/>
            <person name="Gladieux P."/>
            <person name="Thoren M.H."/>
            <person name="Johannesson H."/>
        </authorList>
    </citation>
    <scope>NUCLEOTIDE SEQUENCE</scope>
    <source>
        <strain evidence="1">SMH2392-1A</strain>
    </source>
</reference>
<comment type="caution">
    <text evidence="1">The sequence shown here is derived from an EMBL/GenBank/DDBJ whole genome shotgun (WGS) entry which is preliminary data.</text>
</comment>
<dbReference type="InterPro" id="IPR027417">
    <property type="entry name" value="P-loop_NTPase"/>
</dbReference>
<organism evidence="1 2">
    <name type="scientific">Lasiosphaeria miniovina</name>
    <dbReference type="NCBI Taxonomy" id="1954250"/>
    <lineage>
        <taxon>Eukaryota</taxon>
        <taxon>Fungi</taxon>
        <taxon>Dikarya</taxon>
        <taxon>Ascomycota</taxon>
        <taxon>Pezizomycotina</taxon>
        <taxon>Sordariomycetes</taxon>
        <taxon>Sordariomycetidae</taxon>
        <taxon>Sordariales</taxon>
        <taxon>Lasiosphaeriaceae</taxon>
        <taxon>Lasiosphaeria</taxon>
    </lineage>
</organism>
<keyword evidence="2" id="KW-1185">Reference proteome</keyword>
<dbReference type="EMBL" id="JAUIRO010000002">
    <property type="protein sequence ID" value="KAK0727709.1"/>
    <property type="molecule type" value="Genomic_DNA"/>
</dbReference>
<name>A0AA40B4S1_9PEZI</name>
<protein>
    <submittedName>
        <fullName evidence="1">Uncharacterized protein</fullName>
    </submittedName>
</protein>
<accession>A0AA40B4S1</accession>
<dbReference type="RefSeq" id="XP_060300564.1">
    <property type="nucleotide sequence ID" value="XM_060433412.1"/>
</dbReference>
<evidence type="ECO:0000313" key="2">
    <source>
        <dbReference type="Proteomes" id="UP001172101"/>
    </source>
</evidence>
<proteinExistence type="predicted"/>
<dbReference type="AlphaFoldDB" id="A0AA40B4S1"/>
<dbReference type="Proteomes" id="UP001172101">
    <property type="component" value="Unassembled WGS sequence"/>
</dbReference>
<dbReference type="GeneID" id="85316683"/>
<dbReference type="SUPFAM" id="SSF52540">
    <property type="entry name" value="P-loop containing nucleoside triphosphate hydrolases"/>
    <property type="match status" value="1"/>
</dbReference>
<gene>
    <name evidence="1" type="ORF">B0T26DRAFT_143082</name>
</gene>
<evidence type="ECO:0000313" key="1">
    <source>
        <dbReference type="EMBL" id="KAK0727709.1"/>
    </source>
</evidence>
<sequence length="139" mass="14807">MSKTLAVLGMDGAGKKTLVGNLISRGGGIDPNKPGLLEAKTGRQYTDIVLHFEENNIPKTFNAPSGSVVVENTNTPEILIWVVDIASPDHGKESGSKLAELITSGLAPKEKLLIALNKMYAYPHHRIPSQHALTPSVGT</sequence>